<feature type="compositionally biased region" description="Polar residues" evidence="1">
    <location>
        <begin position="11"/>
        <end position="21"/>
    </location>
</feature>
<reference evidence="2" key="1">
    <citation type="submission" date="2020-03" db="EMBL/GenBank/DDBJ databases">
        <title>A high-quality chromosome-level genome assembly of a woody plant with both climbing and erect habits, Rhamnella rubrinervis.</title>
        <authorList>
            <person name="Lu Z."/>
            <person name="Yang Y."/>
            <person name="Zhu X."/>
            <person name="Sun Y."/>
        </authorList>
    </citation>
    <scope>NUCLEOTIDE SEQUENCE</scope>
    <source>
        <strain evidence="2">BYM</strain>
        <tissue evidence="2">Leaf</tissue>
    </source>
</reference>
<feature type="compositionally biased region" description="Basic and acidic residues" evidence="1">
    <location>
        <begin position="133"/>
        <end position="145"/>
    </location>
</feature>
<dbReference type="AlphaFoldDB" id="A0A8K0MNJ7"/>
<dbReference type="Proteomes" id="UP000796880">
    <property type="component" value="Unassembled WGS sequence"/>
</dbReference>
<protein>
    <submittedName>
        <fullName evidence="2">Uncharacterized protein</fullName>
    </submittedName>
</protein>
<sequence>MRRRPKRMCCRQTQSGKSQQLKFVKRPTEYPEIGANPPECNAPAVGDSKRQNEYRRRHEFDGPPRDRLQKFGLTVSPTQLVRHMERIHEVRWPRPMNSDPKVQETTLYEGTHNTVRPTKRALTDVARNSQKTTPKDEWGRAESHSLHSGVACGGERREGGPTRTHITASTPKDEEPTIATASTFCCTMTLWWSPRMWAIAPSDIGRQVSADIVFSALERWESILRNPSNSVGSMGMRERKGRIILPATVKFPTKPGGRSEGDQSTPDLLHQRGRKTNSHRGAVAHIDKMDALKMEGVLDPDHPVARQRWNQMDPEVRPLNSIPKRPP</sequence>
<comment type="caution">
    <text evidence="2">The sequence shown here is derived from an EMBL/GenBank/DDBJ whole genome shotgun (WGS) entry which is preliminary data.</text>
</comment>
<feature type="region of interest" description="Disordered" evidence="1">
    <location>
        <begin position="249"/>
        <end position="279"/>
    </location>
</feature>
<feature type="region of interest" description="Disordered" evidence="1">
    <location>
        <begin position="1"/>
        <end position="68"/>
    </location>
</feature>
<feature type="compositionally biased region" description="Basic and acidic residues" evidence="1">
    <location>
        <begin position="47"/>
        <end position="68"/>
    </location>
</feature>
<accession>A0A8K0MNJ7</accession>
<feature type="region of interest" description="Disordered" evidence="1">
    <location>
        <begin position="303"/>
        <end position="327"/>
    </location>
</feature>
<organism evidence="2 3">
    <name type="scientific">Rhamnella rubrinervis</name>
    <dbReference type="NCBI Taxonomy" id="2594499"/>
    <lineage>
        <taxon>Eukaryota</taxon>
        <taxon>Viridiplantae</taxon>
        <taxon>Streptophyta</taxon>
        <taxon>Embryophyta</taxon>
        <taxon>Tracheophyta</taxon>
        <taxon>Spermatophyta</taxon>
        <taxon>Magnoliopsida</taxon>
        <taxon>eudicotyledons</taxon>
        <taxon>Gunneridae</taxon>
        <taxon>Pentapetalae</taxon>
        <taxon>rosids</taxon>
        <taxon>fabids</taxon>
        <taxon>Rosales</taxon>
        <taxon>Rhamnaceae</taxon>
        <taxon>rhamnoid group</taxon>
        <taxon>Rhamneae</taxon>
        <taxon>Rhamnella</taxon>
    </lineage>
</organism>
<evidence type="ECO:0000313" key="3">
    <source>
        <dbReference type="Proteomes" id="UP000796880"/>
    </source>
</evidence>
<name>A0A8K0MNJ7_9ROSA</name>
<gene>
    <name evidence="2" type="ORF">FNV43_RR03289</name>
</gene>
<feature type="region of interest" description="Disordered" evidence="1">
    <location>
        <begin position="126"/>
        <end position="175"/>
    </location>
</feature>
<proteinExistence type="predicted"/>
<evidence type="ECO:0000313" key="2">
    <source>
        <dbReference type="EMBL" id="KAF3452856.1"/>
    </source>
</evidence>
<evidence type="ECO:0000256" key="1">
    <source>
        <dbReference type="SAM" id="MobiDB-lite"/>
    </source>
</evidence>
<dbReference type="EMBL" id="VOIH02000002">
    <property type="protein sequence ID" value="KAF3452856.1"/>
    <property type="molecule type" value="Genomic_DNA"/>
</dbReference>
<keyword evidence="3" id="KW-1185">Reference proteome</keyword>